<reference evidence="1" key="1">
    <citation type="submission" date="2025-05" db="UniProtKB">
        <authorList>
            <consortium name="RefSeq"/>
        </authorList>
    </citation>
    <scope>NUCLEOTIDE SEQUENCE [LARGE SCALE GENOMIC DNA]</scope>
    <source>
        <strain evidence="1">14028-0561.14</strain>
    </source>
</reference>
<dbReference type="OrthoDB" id="8181742at2759"/>
<organism evidence="1 2">
    <name type="scientific">Drosophila kikkawai</name>
    <name type="common">Fruit fly</name>
    <dbReference type="NCBI Taxonomy" id="30033"/>
    <lineage>
        <taxon>Eukaryota</taxon>
        <taxon>Metazoa</taxon>
        <taxon>Ecdysozoa</taxon>
        <taxon>Arthropoda</taxon>
        <taxon>Hexapoda</taxon>
        <taxon>Insecta</taxon>
        <taxon>Pterygota</taxon>
        <taxon>Neoptera</taxon>
        <taxon>Endopterygota</taxon>
        <taxon>Diptera</taxon>
        <taxon>Brachycera</taxon>
        <taxon>Muscomorpha</taxon>
        <taxon>Ephydroidea</taxon>
        <taxon>Drosophilidae</taxon>
        <taxon>Drosophila</taxon>
        <taxon>Sophophora</taxon>
    </lineage>
</organism>
<gene>
    <name evidence="2" type="primary">LOC108074846</name>
</gene>
<evidence type="ECO:0000313" key="2">
    <source>
        <dbReference type="RefSeq" id="XP_017022543.1"/>
    </source>
</evidence>
<evidence type="ECO:0000313" key="1">
    <source>
        <dbReference type="Proteomes" id="UP001652661"/>
    </source>
</evidence>
<dbReference type="RefSeq" id="XP_017022543.1">
    <property type="nucleotide sequence ID" value="XM_017167054.3"/>
</dbReference>
<reference evidence="2" key="2">
    <citation type="submission" date="2025-08" db="UniProtKB">
        <authorList>
            <consortium name="RefSeq"/>
        </authorList>
    </citation>
    <scope>IDENTIFICATION</scope>
    <source>
        <strain evidence="2">14028-0561.14</strain>
        <tissue evidence="2">Whole fly</tissue>
    </source>
</reference>
<dbReference type="Proteomes" id="UP001652661">
    <property type="component" value="Chromosome 2L"/>
</dbReference>
<dbReference type="AlphaFoldDB" id="A0A6P4IJ17"/>
<protein>
    <submittedName>
        <fullName evidence="2">Uncharacterized protein</fullName>
    </submittedName>
</protein>
<keyword evidence="1" id="KW-1185">Reference proteome</keyword>
<sequence>MLEMINEPIPEVDMLSVSKNAEVQRRAILGFAPRIGLTTVDYGELDRIDDFYLECQKYRDFYRDPHNKLHKPPRFRLHQGKCAIKLDHSVEELTRPILWTTEKQPVVYPLSGDTSMNLGIPIPPMIRGTYDRSSSIAFKR</sequence>
<dbReference type="GeneID" id="108074846"/>
<accession>A0A6P4IJ17</accession>
<name>A0A6P4IJ17_DROKI</name>
<proteinExistence type="predicted"/>